<evidence type="ECO:0000313" key="2">
    <source>
        <dbReference type="EMBL" id="SDT17854.1"/>
    </source>
</evidence>
<dbReference type="EMBL" id="LT629736">
    <property type="protein sequence ID" value="SDT17854.1"/>
    <property type="molecule type" value="Genomic_DNA"/>
</dbReference>
<name>A0A1H1Y916_9GAMM</name>
<dbReference type="InterPro" id="IPR013780">
    <property type="entry name" value="Glyco_hydro_b"/>
</dbReference>
<dbReference type="PANTHER" id="PTHR36183">
    <property type="entry name" value="BETA-GLUCURONIDASE"/>
    <property type="match status" value="1"/>
</dbReference>
<dbReference type="STRING" id="487184.SAMN05216421_3081"/>
<dbReference type="Gene3D" id="2.60.40.1180">
    <property type="entry name" value="Golgi alpha-mannosidase II"/>
    <property type="match status" value="1"/>
</dbReference>
<dbReference type="RefSeq" id="WP_093396584.1">
    <property type="nucleotide sequence ID" value="NZ_LT629736.1"/>
</dbReference>
<dbReference type="InterPro" id="IPR052974">
    <property type="entry name" value="GH79_Enzymes"/>
</dbReference>
<dbReference type="PANTHER" id="PTHR36183:SF2">
    <property type="entry name" value="BETA-GLUCURONIDASE C-TERMINAL DOMAIN-CONTAINING PROTEIN"/>
    <property type="match status" value="1"/>
</dbReference>
<sequence length="610" mass="65036">MHRMIARPRRDASTSGDIGSAGAIIRWVGCALLCLGLLGCATGGNQPEPEIIRSFVAEPATITAGQSATLKWHVNDAREVSLGGLPAPAGWSETSVSPIRTTTYRLTAVAGAGQTATREVTVTVDEGPILAKVAIDPQASGPTLPGGFLGLSHSAAQAQLLMGDPSIGANPVYRQLLANLMRDSAGPLSLRIARDGTGDASVPDRSLTTALASLHQEMSGIGEGVQYILGLDMKQGVPGLARMQAQTYTQNLPAQAIHAFELGSRPDLFVEQGHRQTDYDFAEYFAEYQLYAEQLQEVAGSSLVTTAPSTAPGSESAQGEFAEPAQVEHMLMSAFDVIGEVSQYPVSGTEAACEPAHLLQPAMSTRAVEQLHPYLQVARRAAKPYRLIEVDTAICGEDAAASDTFAAALWLADALFEQAYAGVSAVNVQSNLWAAEGGWDPQGLFHVAIPAQQYKVSAARAAPPAEDAFSTEYSLRRVLPQYYALLFFAEATARQAELLPVSVASDDNVKAWATRDRQTGRITIALINKDRQAFGRVRLEMPGYTRGEVKRLTAATIETRDQIRFGGQTFDGSTDGVPLGVEQRERVELTDGVLEVALDAGSAMLLRLGR</sequence>
<dbReference type="AlphaFoldDB" id="A0A1H1Y916"/>
<organism evidence="2 3">
    <name type="scientific">Halopseudomonas xinjiangensis</name>
    <dbReference type="NCBI Taxonomy" id="487184"/>
    <lineage>
        <taxon>Bacteria</taxon>
        <taxon>Pseudomonadati</taxon>
        <taxon>Pseudomonadota</taxon>
        <taxon>Gammaproteobacteria</taxon>
        <taxon>Pseudomonadales</taxon>
        <taxon>Pseudomonadaceae</taxon>
        <taxon>Halopseudomonas</taxon>
    </lineage>
</organism>
<proteinExistence type="predicted"/>
<dbReference type="OrthoDB" id="5166947at2"/>
<dbReference type="Pfam" id="PF16862">
    <property type="entry name" value="Glyco_hydro_79C"/>
    <property type="match status" value="1"/>
</dbReference>
<dbReference type="InterPro" id="IPR031728">
    <property type="entry name" value="GlcAase_C"/>
</dbReference>
<dbReference type="Proteomes" id="UP000243207">
    <property type="component" value="Chromosome I"/>
</dbReference>
<feature type="domain" description="Beta-glucuronidase C-terminal" evidence="1">
    <location>
        <begin position="523"/>
        <end position="605"/>
    </location>
</feature>
<protein>
    <submittedName>
        <fullName evidence="2">Glycosyl hydrolase family 79 C-terminal beta domain-containing protein</fullName>
    </submittedName>
</protein>
<gene>
    <name evidence="2" type="ORF">SAMN05216421_3081</name>
</gene>
<keyword evidence="3" id="KW-1185">Reference proteome</keyword>
<evidence type="ECO:0000259" key="1">
    <source>
        <dbReference type="Pfam" id="PF16862"/>
    </source>
</evidence>
<evidence type="ECO:0000313" key="3">
    <source>
        <dbReference type="Proteomes" id="UP000243207"/>
    </source>
</evidence>
<dbReference type="GO" id="GO:0016787">
    <property type="term" value="F:hydrolase activity"/>
    <property type="evidence" value="ECO:0007669"/>
    <property type="project" value="UniProtKB-KW"/>
</dbReference>
<accession>A0A1H1Y916</accession>
<reference evidence="3" key="1">
    <citation type="submission" date="2016-10" db="EMBL/GenBank/DDBJ databases">
        <authorList>
            <person name="Varghese N."/>
            <person name="Submissions S."/>
        </authorList>
    </citation>
    <scope>NUCLEOTIDE SEQUENCE [LARGE SCALE GENOMIC DNA]</scope>
    <source>
        <strain evidence="3">NRRL B-51270</strain>
    </source>
</reference>
<keyword evidence="2" id="KW-0378">Hydrolase</keyword>
<dbReference type="Gene3D" id="3.20.20.80">
    <property type="entry name" value="Glycosidases"/>
    <property type="match status" value="1"/>
</dbReference>